<comment type="caution">
    <text evidence="14">The sequence shown here is derived from an EMBL/GenBank/DDBJ whole genome shotgun (WGS) entry which is preliminary data.</text>
</comment>
<feature type="coiled-coil region" evidence="12">
    <location>
        <begin position="1754"/>
        <end position="1847"/>
    </location>
</feature>
<gene>
    <name evidence="14" type="ORF">MMEN_LOCUS20757</name>
</gene>
<accession>A0A8S4BVW3</accession>
<evidence type="ECO:0000313" key="14">
    <source>
        <dbReference type="EMBL" id="CAG6017483.1"/>
    </source>
</evidence>
<feature type="compositionally biased region" description="Polar residues" evidence="13">
    <location>
        <begin position="26"/>
        <end position="36"/>
    </location>
</feature>
<dbReference type="Gene3D" id="1.10.220.60">
    <property type="entry name" value="GRIP domain"/>
    <property type="match status" value="1"/>
</dbReference>
<evidence type="ECO:0000256" key="13">
    <source>
        <dbReference type="SAM" id="MobiDB-lite"/>
    </source>
</evidence>
<feature type="coiled-coil region" evidence="12">
    <location>
        <begin position="196"/>
        <end position="223"/>
    </location>
</feature>
<dbReference type="PANTHER" id="PTHR19327:SF0">
    <property type="entry name" value="GOLGIN SUBFAMILY A MEMBER 4"/>
    <property type="match status" value="1"/>
</dbReference>
<evidence type="ECO:0000256" key="8">
    <source>
        <dbReference type="ARBA" id="ARBA00023170"/>
    </source>
</evidence>
<keyword evidence="8 11" id="KW-0675">Receptor</keyword>
<feature type="coiled-coil region" evidence="12">
    <location>
        <begin position="983"/>
        <end position="1134"/>
    </location>
</feature>
<evidence type="ECO:0000256" key="2">
    <source>
        <dbReference type="ARBA" id="ARBA00008054"/>
    </source>
</evidence>
<keyword evidence="6 11" id="KW-0401">Integrin</keyword>
<dbReference type="Gene3D" id="2.130.10.130">
    <property type="entry name" value="Integrin alpha, N-terminal"/>
    <property type="match status" value="1"/>
</dbReference>
<feature type="coiled-coil region" evidence="12">
    <location>
        <begin position="1183"/>
        <end position="1210"/>
    </location>
</feature>
<evidence type="ECO:0000256" key="6">
    <source>
        <dbReference type="ARBA" id="ARBA00023037"/>
    </source>
</evidence>
<dbReference type="EMBL" id="CAJRST010039999">
    <property type="protein sequence ID" value="CAG6017483.1"/>
    <property type="molecule type" value="Genomic_DNA"/>
</dbReference>
<dbReference type="SUPFAM" id="SSF69179">
    <property type="entry name" value="Integrin domains"/>
    <property type="match status" value="1"/>
</dbReference>
<dbReference type="GO" id="GO:0008305">
    <property type="term" value="C:integrin complex"/>
    <property type="evidence" value="ECO:0007669"/>
    <property type="project" value="InterPro"/>
</dbReference>
<dbReference type="InterPro" id="IPR032695">
    <property type="entry name" value="Integrin_dom_sf"/>
</dbReference>
<reference evidence="14" key="1">
    <citation type="submission" date="2021-05" db="EMBL/GenBank/DDBJ databases">
        <authorList>
            <person name="Tigano A."/>
        </authorList>
    </citation>
    <scope>NUCLEOTIDE SEQUENCE</scope>
</reference>
<dbReference type="PRINTS" id="PR01185">
    <property type="entry name" value="INTEGRINA"/>
</dbReference>
<name>A0A8S4BVW3_9TELE</name>
<dbReference type="GO" id="GO:0031267">
    <property type="term" value="F:small GTPase binding"/>
    <property type="evidence" value="ECO:0007669"/>
    <property type="project" value="TreeGrafter"/>
</dbReference>
<dbReference type="Proteomes" id="UP000677803">
    <property type="component" value="Unassembled WGS sequence"/>
</dbReference>
<evidence type="ECO:0000313" key="15">
    <source>
        <dbReference type="Proteomes" id="UP000677803"/>
    </source>
</evidence>
<dbReference type="GO" id="GO:0005794">
    <property type="term" value="C:Golgi apparatus"/>
    <property type="evidence" value="ECO:0007669"/>
    <property type="project" value="TreeGrafter"/>
</dbReference>
<comment type="subcellular location">
    <subcellularLocation>
        <location evidence="1 11">Membrane</location>
        <topology evidence="1 11">Single-pass type I membrane protein</topology>
    </subcellularLocation>
</comment>
<evidence type="ECO:0000256" key="9">
    <source>
        <dbReference type="ARBA" id="ARBA00023180"/>
    </source>
</evidence>
<organism evidence="14 15">
    <name type="scientific">Menidia menidia</name>
    <name type="common">Atlantic silverside</name>
    <dbReference type="NCBI Taxonomy" id="238744"/>
    <lineage>
        <taxon>Eukaryota</taxon>
        <taxon>Metazoa</taxon>
        <taxon>Chordata</taxon>
        <taxon>Craniata</taxon>
        <taxon>Vertebrata</taxon>
        <taxon>Euteleostomi</taxon>
        <taxon>Actinopterygii</taxon>
        <taxon>Neopterygii</taxon>
        <taxon>Teleostei</taxon>
        <taxon>Neoteleostei</taxon>
        <taxon>Acanthomorphata</taxon>
        <taxon>Ovalentaria</taxon>
        <taxon>Atherinomorphae</taxon>
        <taxon>Atheriniformes</taxon>
        <taxon>Atherinopsidae</taxon>
        <taxon>Menidiinae</taxon>
        <taxon>Menidia</taxon>
    </lineage>
</organism>
<evidence type="ECO:0000256" key="1">
    <source>
        <dbReference type="ARBA" id="ARBA00004479"/>
    </source>
</evidence>
<feature type="region of interest" description="Disordered" evidence="13">
    <location>
        <begin position="243"/>
        <end position="291"/>
    </location>
</feature>
<dbReference type="OrthoDB" id="28818at2759"/>
<dbReference type="InterPro" id="IPR028994">
    <property type="entry name" value="Integrin_alpha_N"/>
</dbReference>
<comment type="similarity">
    <text evidence="2 11">Belongs to the integrin alpha chain family.</text>
</comment>
<dbReference type="PANTHER" id="PTHR19327">
    <property type="entry name" value="GOLGIN"/>
    <property type="match status" value="1"/>
</dbReference>
<protein>
    <submittedName>
        <fullName evidence="14">(Atlantic silverside) hypothetical protein</fullName>
    </submittedName>
</protein>
<keyword evidence="7" id="KW-0472">Membrane</keyword>
<feature type="coiled-coil region" evidence="12">
    <location>
        <begin position="511"/>
        <end position="712"/>
    </location>
</feature>
<feature type="coiled-coil region" evidence="12">
    <location>
        <begin position="1246"/>
        <end position="1703"/>
    </location>
</feature>
<evidence type="ECO:0000256" key="12">
    <source>
        <dbReference type="SAM" id="Coils"/>
    </source>
</evidence>
<feature type="region of interest" description="Disordered" evidence="13">
    <location>
        <begin position="26"/>
        <end position="69"/>
    </location>
</feature>
<feature type="region of interest" description="Disordered" evidence="13">
    <location>
        <begin position="90"/>
        <end position="140"/>
    </location>
</feature>
<keyword evidence="4" id="KW-0677">Repeat</keyword>
<proteinExistence type="inferred from homology"/>
<dbReference type="InterPro" id="IPR013517">
    <property type="entry name" value="FG-GAP"/>
</dbReference>
<keyword evidence="12" id="KW-0175">Coiled coil</keyword>
<evidence type="ECO:0000256" key="11">
    <source>
        <dbReference type="RuleBase" id="RU003762"/>
    </source>
</evidence>
<keyword evidence="15" id="KW-1185">Reference proteome</keyword>
<sequence length="2744" mass="313919">MLAGMIAEPAFLSEYTIFALDHSNRPKTAQVASVSASKGPARSPSGSINGDGRASPHREESHSFAQKLQLKVPSMESLIRGGASRAESLFRSQSKENLVRSPSHESLTPSEENESPGAPMYDPPSDIESEAEEPPGIAESLSKEQLLHRLLQVERSLGKYRGKYSELVTSYRTVQREKEKTQAILSQSQDKSLRRIGELREELQMDQQAKKHLQDEFDAALEEKDQMITVLQTQVALLKKRVKGVSDSSHPPEGGVPQSEAAEDATSAAESPSKVQGIEVEVTEGEGNSDPTKLMEALQKRVTRQENLLQKCKDVIRTHKERSAQLTSENETLQEQLQERLQELEKIKELHTTEKTKLITQLRDAKNLIEQLEQDKGMVIAETKRQMHETLEMKEEEIAQLRSRLQQATAQREELQEQKEKAEKSAFEELERALGVAQRAEEAKKQLQVQLEEEVREVERASEEERKSLQQELTRVKQEVVTIMKKSSEENVAHLEKVHRQALAAKEEEIKVRIHEEVEQCKREFEQLSKERELQASLALEDEELQKAAIRTDADNKVKEIQLELEAARTRILELESSVDKSAQDESCLAHELPSQLEELRNKHKEQMAVLEEKYQEQLEKHKGALTQQHNAALEEIIETHRVEIETQLKEKELQFQSHVEDMNQKTSEKLDAKQAELEALSTELSEVIKSKQLLEEKLNTAEDASKLTLQEHDKRFQDQLANIKQEHEQSLGGIEKALKEELNALKIVLREKEKEMEQLILKEKTLQEESCSTAQELEVKNREVEDLQQILKESNEQCNKISDDVGQYKKELTDLELQLEAAKNDCQHKEKLLQELEIQLQEIKKELVEKEKSYTKELTTYLEEQRILKKQLEDEKASHEKKLKHTKTEMEAKLKSQETKMEKFKQKAKEMQENFKKKLQQSEENMKKELAKKDNELQQKDQQVQEKMVEMAQKSSQGLSSTVSELQANHREEVEKLHASHKHEVEELVRCWEEKLVQQEGELTEKHALMLLEKEQGLEEMSQQLSRSRAECEQALCEMKELKEGLAIRETTVQKLQEELNEAAVKLESLSQGEALLKEQMESAERNLNQALSERNALQDKLTTVKEENRERVKNLSDKLKETELQLNMMESSRCNETRDLQNKFEETSMQLQANETEFQQQLIMICNRMDQYCREVQSKAESASNELLQQVECRIKELNRRLLCSQEKVRHLKNCVLTNVGKTCTLEENLCQCSEENKNLCISLEQTTAQVQAHMEHIEALTHERDAHVQKVDELSEANRVISENLKRNQLHITDFESIVADLRNQLASSIKEKEEAINLLNQQYEEERQQAAAQMKETIERLEQERMSASEQADVLRVSLSEHENKAETKFTQDNNTITSLQTRLKELEGEISEKNDAFQRLAASIDNQSISKTVLDQVLSEKEQKINSLTAELQGCISRLDELQEQLALKTKECEQLTCDLKQQQSIRENEKKELVEQLQQIQTQCSQNGNLEQEMVEKLQSLEEDNQTCKHKLESQREEFERMKEEIIKGKEESLKAAEEKLSAESARKVSELKKKAEQKISQIKKQLTTQLEEKSQTIEALQSSLVEIKSNETLGKKQVEALEDQTKALEEALITIKKEQEKQLEQILSDERLEKKKCVEELKVMYEEKLSSLQRNDDQQAELRETLSTLHEIQAKLNEAEEENGKLLTEINYLKEEMGRRDAQLHQHRLQSPSESEMTLERSSVQQTMSAMENHSPMLGADDEGDSLQSVKSQLIQMKNEKEKIQKDFTRLQKDMRVLRKEHEQDLECIKKELLEENEKKYKLELEDVEMKHNSAIKQLMREFNKQMALKERELDTSVKETIAKAQEVEAELISTHRDEASQLRKVISQKEDDLHRTVQKYEEVIQNREEEMGDRVWQVQKQLEELQVRCQDTTEMTSEDLQAQLAEKTTLLSAARLKEQEFVEKIHSLEDKIKFLHRNTVVTHLGGTFKDPGINTPDTFSEPTETEYLRKTMAKVITSMLKFPPDLAQKVLDKEDSKTVVSTTNISSHLQLANSTRRLGYDELVIRVRRDDDLLLLLKEKTAMDDIKALQPLAYSYNIDLEHPLVFRGPNSSFFGYSVLEHYHDNTRWVIVGAPKANSTYSSSVHSPGAVFKCRVHSNPERRCTEMDLGRGNRPRESCGKTCQGDRDDEWMGVSLARQDRANGQILACAHRWKNIFYDTEHILPHGYCSIIPPTLQGRTKPLIPCYEDYKQKYGEEHGSCQAGIAGVFMEELVVMGAPGSYYWTGTIKVYNMTSDTFYSPNKDNIDSHRYSYLGYAVTAGHFSSPNVIDIAAGAPQHSGIGKVYIFKIDGASLVKSFQASGKMMGSYYGSSLCAVDLNQDGLSDLLVGAPMHSQLRDEGQVSVYLSKGNGVMEEYAVLSGDNAFNAHFGESIAAIGDIDDDGYQDVAIGAPKEDDYAGAVYIYHGDAEGITKKYSMKLSGRSVNPGLQMFGQSISGNVDMDGNGYTDVTIGAFMADSVVLLRSRPVITVDVSIFLPLSINISVPQCHEGHHNLNCFNVTVCMRFRGRQLPGQIGEPEPCPYIMTTSLLEGIKPLCLAVWPLLWKVRQHVLGDSRNETFLYLVWNELMEFTLLLDDGNKLLYNLTADVDKKQKGQPSRVYFAQSGSQITQLNQQLSLHINREECQHYTAYIKGWNLLNSRLKSGKDNVKDQPRLGFDPSLISTDKQETQESNLCSLGRVFLQSFGRIAATRCHHKAT</sequence>
<evidence type="ECO:0000256" key="3">
    <source>
        <dbReference type="ARBA" id="ARBA00022729"/>
    </source>
</evidence>
<feature type="repeat" description="FG-GAP" evidence="10">
    <location>
        <begin position="2085"/>
        <end position="2150"/>
    </location>
</feature>
<dbReference type="SMART" id="SM00191">
    <property type="entry name" value="Int_alpha"/>
    <property type="match status" value="5"/>
</dbReference>
<dbReference type="PROSITE" id="PS51470">
    <property type="entry name" value="FG_GAP"/>
    <property type="match status" value="4"/>
</dbReference>
<keyword evidence="9" id="KW-0325">Glycoprotein</keyword>
<evidence type="ECO:0000256" key="7">
    <source>
        <dbReference type="ARBA" id="ARBA00023136"/>
    </source>
</evidence>
<dbReference type="SUPFAM" id="SSF69318">
    <property type="entry name" value="Integrin alpha N-terminal domain"/>
    <property type="match status" value="1"/>
</dbReference>
<dbReference type="GO" id="GO:0007229">
    <property type="term" value="P:integrin-mediated signaling pathway"/>
    <property type="evidence" value="ECO:0007669"/>
    <property type="project" value="UniProtKB-KW"/>
</dbReference>
<dbReference type="Pfam" id="PF01839">
    <property type="entry name" value="FG-GAP"/>
    <property type="match status" value="2"/>
</dbReference>
<evidence type="ECO:0000256" key="4">
    <source>
        <dbReference type="ARBA" id="ARBA00022737"/>
    </source>
</evidence>
<keyword evidence="3" id="KW-0732">Signal</keyword>
<dbReference type="Gene3D" id="2.60.40.1460">
    <property type="entry name" value="Integrin domains. Chain A, domain 2"/>
    <property type="match status" value="2"/>
</dbReference>
<feature type="region of interest" description="Disordered" evidence="13">
    <location>
        <begin position="878"/>
        <end position="902"/>
    </location>
</feature>
<dbReference type="GO" id="GO:0048193">
    <property type="term" value="P:Golgi vesicle transport"/>
    <property type="evidence" value="ECO:0007669"/>
    <property type="project" value="TreeGrafter"/>
</dbReference>
<keyword evidence="5 11" id="KW-0130">Cell adhesion</keyword>
<feature type="repeat" description="FG-GAP" evidence="10">
    <location>
        <begin position="2402"/>
        <end position="2460"/>
    </location>
</feature>
<feature type="coiled-coil region" evidence="12">
    <location>
        <begin position="295"/>
        <end position="486"/>
    </location>
</feature>
<feature type="repeat" description="FG-GAP" evidence="10">
    <location>
        <begin position="2342"/>
        <end position="2401"/>
    </location>
</feature>
<evidence type="ECO:0000256" key="10">
    <source>
        <dbReference type="PROSITE-ProRule" id="PRU00803"/>
    </source>
</evidence>
<dbReference type="SUPFAM" id="SSF101283">
    <property type="entry name" value="GRIP domain"/>
    <property type="match status" value="1"/>
</dbReference>
<dbReference type="InterPro" id="IPR000413">
    <property type="entry name" value="Integrin_alpha"/>
</dbReference>
<feature type="repeat" description="FG-GAP" evidence="10">
    <location>
        <begin position="2465"/>
        <end position="2526"/>
    </location>
</feature>
<evidence type="ECO:0000256" key="5">
    <source>
        <dbReference type="ARBA" id="ARBA00022889"/>
    </source>
</evidence>
<dbReference type="GO" id="GO:0007155">
    <property type="term" value="P:cell adhesion"/>
    <property type="evidence" value="ECO:0007669"/>
    <property type="project" value="UniProtKB-KW"/>
</dbReference>
<dbReference type="InterPro" id="IPR013519">
    <property type="entry name" value="Int_alpha_beta-p"/>
</dbReference>